<keyword evidence="6 7" id="KW-0472">Membrane</keyword>
<dbReference type="Pfam" id="PF00528">
    <property type="entry name" value="BPD_transp_1"/>
    <property type="match status" value="1"/>
</dbReference>
<proteinExistence type="inferred from homology"/>
<dbReference type="InterPro" id="IPR000515">
    <property type="entry name" value="MetI-like"/>
</dbReference>
<dbReference type="PANTHER" id="PTHR43163:SF6">
    <property type="entry name" value="DIPEPTIDE TRANSPORT SYSTEM PERMEASE PROTEIN DPPB-RELATED"/>
    <property type="match status" value="1"/>
</dbReference>
<keyword evidence="10" id="KW-1185">Reference proteome</keyword>
<protein>
    <submittedName>
        <fullName evidence="9">Peptide ABC transporter permease</fullName>
    </submittedName>
</protein>
<organism evidence="9 10">
    <name type="scientific">Pseudonocardia halophobica</name>
    <dbReference type="NCBI Taxonomy" id="29401"/>
    <lineage>
        <taxon>Bacteria</taxon>
        <taxon>Bacillati</taxon>
        <taxon>Actinomycetota</taxon>
        <taxon>Actinomycetes</taxon>
        <taxon>Pseudonocardiales</taxon>
        <taxon>Pseudonocardiaceae</taxon>
        <taxon>Pseudonocardia</taxon>
    </lineage>
</organism>
<keyword evidence="2 7" id="KW-0813">Transport</keyword>
<dbReference type="CDD" id="cd06261">
    <property type="entry name" value="TM_PBP2"/>
    <property type="match status" value="1"/>
</dbReference>
<evidence type="ECO:0000256" key="1">
    <source>
        <dbReference type="ARBA" id="ARBA00004651"/>
    </source>
</evidence>
<sequence>MSAPGTLPRYLLRRLGTAVAVLWAAYTVSFVVLYLLPGDPVTTMASGGLDGEPLTPEQIEALKAQYGFDKPLIVQYGTRLWAALHGDLGASIQNGQDVRGAILEALPPTVQIAIGGLLVAVVLGGGLAIAATYTSQRWLRQLLMALPSLAVSLPVFWVGLMLVQVFAFGLHWLPSVGASGFPALVLPSLTLGLPMGALLAQVLAKSLTTVLDEPYVQTARAKGVGRAAIHVRHALQNAAIPALTVLGYVAGNLLAGTVVVETVFTRPGLGRLTVQAVGVQDIPLVQGVVLFASLVFVGVNLLVDLIYPVLDPRIAKGVPATS</sequence>
<evidence type="ECO:0000313" key="9">
    <source>
        <dbReference type="EMBL" id="GLL14978.1"/>
    </source>
</evidence>
<dbReference type="InterPro" id="IPR045621">
    <property type="entry name" value="BPD_transp_1_N"/>
</dbReference>
<dbReference type="PROSITE" id="PS50928">
    <property type="entry name" value="ABC_TM1"/>
    <property type="match status" value="1"/>
</dbReference>
<dbReference type="SUPFAM" id="SSF161098">
    <property type="entry name" value="MetI-like"/>
    <property type="match status" value="1"/>
</dbReference>
<keyword evidence="5 7" id="KW-1133">Transmembrane helix</keyword>
<keyword evidence="3" id="KW-1003">Cell membrane</keyword>
<evidence type="ECO:0000313" key="10">
    <source>
        <dbReference type="Proteomes" id="UP001143463"/>
    </source>
</evidence>
<dbReference type="GO" id="GO:0005886">
    <property type="term" value="C:plasma membrane"/>
    <property type="evidence" value="ECO:0007669"/>
    <property type="project" value="UniProtKB-SubCell"/>
</dbReference>
<gene>
    <name evidence="9" type="ORF">GCM10017577_61270</name>
</gene>
<comment type="similarity">
    <text evidence="7">Belongs to the binding-protein-dependent transport system permease family.</text>
</comment>
<comment type="subcellular location">
    <subcellularLocation>
        <location evidence="1 7">Cell membrane</location>
        <topology evidence="1 7">Multi-pass membrane protein</topology>
    </subcellularLocation>
</comment>
<feature type="domain" description="ABC transmembrane type-1" evidence="8">
    <location>
        <begin position="106"/>
        <end position="307"/>
    </location>
</feature>
<dbReference type="AlphaFoldDB" id="A0A9W6L836"/>
<comment type="caution">
    <text evidence="9">The sequence shown here is derived from an EMBL/GenBank/DDBJ whole genome shotgun (WGS) entry which is preliminary data.</text>
</comment>
<evidence type="ECO:0000259" key="8">
    <source>
        <dbReference type="PROSITE" id="PS50928"/>
    </source>
</evidence>
<feature type="transmembrane region" description="Helical" evidence="7">
    <location>
        <begin position="184"/>
        <end position="204"/>
    </location>
</feature>
<dbReference type="InterPro" id="IPR035906">
    <property type="entry name" value="MetI-like_sf"/>
</dbReference>
<feature type="transmembrane region" description="Helical" evidence="7">
    <location>
        <begin position="145"/>
        <end position="172"/>
    </location>
</feature>
<dbReference type="EMBL" id="BSFQ01000039">
    <property type="protein sequence ID" value="GLL14978.1"/>
    <property type="molecule type" value="Genomic_DNA"/>
</dbReference>
<dbReference type="PANTHER" id="PTHR43163">
    <property type="entry name" value="DIPEPTIDE TRANSPORT SYSTEM PERMEASE PROTEIN DPPB-RELATED"/>
    <property type="match status" value="1"/>
</dbReference>
<dbReference type="Gene3D" id="1.10.3720.10">
    <property type="entry name" value="MetI-like"/>
    <property type="match status" value="1"/>
</dbReference>
<reference evidence="9" key="2">
    <citation type="submission" date="2023-01" db="EMBL/GenBank/DDBJ databases">
        <authorList>
            <person name="Sun Q."/>
            <person name="Evtushenko L."/>
        </authorList>
    </citation>
    <scope>NUCLEOTIDE SEQUENCE</scope>
    <source>
        <strain evidence="9">VKM Ac-1069</strain>
    </source>
</reference>
<feature type="transmembrane region" description="Helical" evidence="7">
    <location>
        <begin position="242"/>
        <end position="264"/>
    </location>
</feature>
<evidence type="ECO:0000256" key="6">
    <source>
        <dbReference type="ARBA" id="ARBA00023136"/>
    </source>
</evidence>
<dbReference type="RefSeq" id="WP_231498388.1">
    <property type="nucleotide sequence ID" value="NZ_BAAAUZ010000012.1"/>
</dbReference>
<accession>A0A9W6L836</accession>
<evidence type="ECO:0000256" key="2">
    <source>
        <dbReference type="ARBA" id="ARBA00022448"/>
    </source>
</evidence>
<dbReference type="GO" id="GO:0055085">
    <property type="term" value="P:transmembrane transport"/>
    <property type="evidence" value="ECO:0007669"/>
    <property type="project" value="InterPro"/>
</dbReference>
<dbReference type="Pfam" id="PF19300">
    <property type="entry name" value="BPD_transp_1_N"/>
    <property type="match status" value="1"/>
</dbReference>
<evidence type="ECO:0000256" key="4">
    <source>
        <dbReference type="ARBA" id="ARBA00022692"/>
    </source>
</evidence>
<evidence type="ECO:0000256" key="5">
    <source>
        <dbReference type="ARBA" id="ARBA00022989"/>
    </source>
</evidence>
<feature type="transmembrane region" description="Helical" evidence="7">
    <location>
        <begin position="12"/>
        <end position="36"/>
    </location>
</feature>
<reference evidence="9" key="1">
    <citation type="journal article" date="2014" name="Int. J. Syst. Evol. Microbiol.">
        <title>Complete genome sequence of Corynebacterium casei LMG S-19264T (=DSM 44701T), isolated from a smear-ripened cheese.</title>
        <authorList>
            <consortium name="US DOE Joint Genome Institute (JGI-PGF)"/>
            <person name="Walter F."/>
            <person name="Albersmeier A."/>
            <person name="Kalinowski J."/>
            <person name="Ruckert C."/>
        </authorList>
    </citation>
    <scope>NUCLEOTIDE SEQUENCE</scope>
    <source>
        <strain evidence="9">VKM Ac-1069</strain>
    </source>
</reference>
<name>A0A9W6L836_9PSEU</name>
<evidence type="ECO:0000256" key="3">
    <source>
        <dbReference type="ARBA" id="ARBA00022475"/>
    </source>
</evidence>
<feature type="transmembrane region" description="Helical" evidence="7">
    <location>
        <begin position="284"/>
        <end position="307"/>
    </location>
</feature>
<keyword evidence="4 7" id="KW-0812">Transmembrane</keyword>
<feature type="transmembrane region" description="Helical" evidence="7">
    <location>
        <begin position="112"/>
        <end position="133"/>
    </location>
</feature>
<dbReference type="Proteomes" id="UP001143463">
    <property type="component" value="Unassembled WGS sequence"/>
</dbReference>
<evidence type="ECO:0000256" key="7">
    <source>
        <dbReference type="RuleBase" id="RU363032"/>
    </source>
</evidence>